<keyword evidence="4" id="KW-0436">Ligase</keyword>
<evidence type="ECO:0000259" key="14">
    <source>
        <dbReference type="Pfam" id="PF02875"/>
    </source>
</evidence>
<dbReference type="AlphaFoldDB" id="A0A161PKK1"/>
<evidence type="ECO:0000259" key="15">
    <source>
        <dbReference type="Pfam" id="PF08245"/>
    </source>
</evidence>
<dbReference type="OrthoDB" id="9800958at2"/>
<evidence type="ECO:0000256" key="8">
    <source>
        <dbReference type="ARBA" id="ARBA00022960"/>
    </source>
</evidence>
<dbReference type="Pfam" id="PF02875">
    <property type="entry name" value="Mur_ligase_C"/>
    <property type="match status" value="1"/>
</dbReference>
<dbReference type="InterPro" id="IPR013221">
    <property type="entry name" value="Mur_ligase_cen"/>
</dbReference>
<evidence type="ECO:0000313" key="16">
    <source>
        <dbReference type="EMBL" id="KYG34786.1"/>
    </source>
</evidence>
<dbReference type="InterPro" id="IPR036565">
    <property type="entry name" value="Mur-like_cat_sf"/>
</dbReference>
<dbReference type="GO" id="GO:0005737">
    <property type="term" value="C:cytoplasm"/>
    <property type="evidence" value="ECO:0007669"/>
    <property type="project" value="UniProtKB-SubCell"/>
</dbReference>
<evidence type="ECO:0000256" key="1">
    <source>
        <dbReference type="ARBA" id="ARBA00004752"/>
    </source>
</evidence>
<organism evidence="16 17">
    <name type="scientific">Alkalihalobacillus trypoxylicola</name>
    <dbReference type="NCBI Taxonomy" id="519424"/>
    <lineage>
        <taxon>Bacteria</taxon>
        <taxon>Bacillati</taxon>
        <taxon>Bacillota</taxon>
        <taxon>Bacilli</taxon>
        <taxon>Bacillales</taxon>
        <taxon>Bacillaceae</taxon>
        <taxon>Alkalihalobacillus</taxon>
    </lineage>
</organism>
<comment type="caution">
    <text evidence="16">The sequence shown here is derived from an EMBL/GenBank/DDBJ whole genome shotgun (WGS) entry which is preliminary data.</text>
</comment>
<keyword evidence="17" id="KW-1185">Reference proteome</keyword>
<feature type="domain" description="Mur ligase central" evidence="15">
    <location>
        <begin position="107"/>
        <end position="306"/>
    </location>
</feature>
<evidence type="ECO:0000313" key="17">
    <source>
        <dbReference type="Proteomes" id="UP000075806"/>
    </source>
</evidence>
<dbReference type="EMBL" id="LTAO01000001">
    <property type="protein sequence ID" value="KYG34786.1"/>
    <property type="molecule type" value="Genomic_DNA"/>
</dbReference>
<evidence type="ECO:0000256" key="5">
    <source>
        <dbReference type="ARBA" id="ARBA00022618"/>
    </source>
</evidence>
<dbReference type="GO" id="GO:0051301">
    <property type="term" value="P:cell division"/>
    <property type="evidence" value="ECO:0007669"/>
    <property type="project" value="UniProtKB-KW"/>
</dbReference>
<keyword evidence="8 12" id="KW-0133">Cell shape</keyword>
<dbReference type="GO" id="GO:0008360">
    <property type="term" value="P:regulation of cell shape"/>
    <property type="evidence" value="ECO:0007669"/>
    <property type="project" value="UniProtKB-KW"/>
</dbReference>
<dbReference type="InterPro" id="IPR018109">
    <property type="entry name" value="Folylpolyglutamate_synth_CS"/>
</dbReference>
<keyword evidence="6" id="KW-0547">Nucleotide-binding</keyword>
<comment type="similarity">
    <text evidence="2">Belongs to the MurCDEF family. MurE subfamily.</text>
</comment>
<comment type="pathway">
    <text evidence="1 12">Cell wall biogenesis; peptidoglycan biosynthesis.</text>
</comment>
<gene>
    <name evidence="16" type="ORF">AZF04_00170</name>
</gene>
<dbReference type="NCBIfam" id="NF001126">
    <property type="entry name" value="PRK00139.1-4"/>
    <property type="match status" value="1"/>
</dbReference>
<keyword evidence="5 12" id="KW-0132">Cell division</keyword>
<evidence type="ECO:0000256" key="12">
    <source>
        <dbReference type="RuleBase" id="RU004135"/>
    </source>
</evidence>
<dbReference type="GO" id="GO:0004326">
    <property type="term" value="F:tetrahydrofolylpolyglutamate synthase activity"/>
    <property type="evidence" value="ECO:0007669"/>
    <property type="project" value="InterPro"/>
</dbReference>
<keyword evidence="11 12" id="KW-0961">Cell wall biogenesis/degradation</keyword>
<keyword evidence="10 12" id="KW-0131">Cell cycle</keyword>
<dbReference type="InterPro" id="IPR005761">
    <property type="entry name" value="UDP-N-AcMur-Glu-dNH2Pim_ligase"/>
</dbReference>
<dbReference type="PROSITE" id="PS01011">
    <property type="entry name" value="FOLYLPOLYGLU_SYNT_1"/>
    <property type="match status" value="1"/>
</dbReference>
<dbReference type="InterPro" id="IPR036615">
    <property type="entry name" value="Mur_ligase_C_dom_sf"/>
</dbReference>
<dbReference type="Gene3D" id="3.90.190.20">
    <property type="entry name" value="Mur ligase, C-terminal domain"/>
    <property type="match status" value="1"/>
</dbReference>
<dbReference type="Gene3D" id="3.40.1190.10">
    <property type="entry name" value="Mur-like, catalytic domain"/>
    <property type="match status" value="1"/>
</dbReference>
<dbReference type="RefSeq" id="WP_061947035.1">
    <property type="nucleotide sequence ID" value="NZ_LTAO01000001.1"/>
</dbReference>
<keyword evidence="7" id="KW-0067">ATP-binding</keyword>
<name>A0A161PKK1_9BACI</name>
<keyword evidence="3" id="KW-0963">Cytoplasm</keyword>
<accession>A0A161PKK1</accession>
<evidence type="ECO:0000256" key="9">
    <source>
        <dbReference type="ARBA" id="ARBA00022984"/>
    </source>
</evidence>
<reference evidence="16" key="1">
    <citation type="submission" date="2016-02" db="EMBL/GenBank/DDBJ databases">
        <title>Genome sequence of Bacillus trypoxylicola KCTC 13244(T).</title>
        <authorList>
            <person name="Jeong H."/>
            <person name="Park S.-H."/>
            <person name="Choi S.-K."/>
        </authorList>
    </citation>
    <scope>NUCLEOTIDE SEQUENCE [LARGE SCALE GENOMIC DNA]</scope>
    <source>
        <strain evidence="16">KCTC 13244</strain>
    </source>
</reference>
<dbReference type="GO" id="GO:0009252">
    <property type="term" value="P:peptidoglycan biosynthetic process"/>
    <property type="evidence" value="ECO:0007669"/>
    <property type="project" value="UniProtKB-UniPathway"/>
</dbReference>
<dbReference type="STRING" id="519424.AZF04_00170"/>
<dbReference type="NCBIfam" id="TIGR01085">
    <property type="entry name" value="murE"/>
    <property type="match status" value="1"/>
</dbReference>
<dbReference type="Proteomes" id="UP000075806">
    <property type="component" value="Unassembled WGS sequence"/>
</dbReference>
<evidence type="ECO:0000256" key="2">
    <source>
        <dbReference type="ARBA" id="ARBA00005898"/>
    </source>
</evidence>
<dbReference type="Pfam" id="PF08245">
    <property type="entry name" value="Mur_ligase_M"/>
    <property type="match status" value="1"/>
</dbReference>
<dbReference type="UniPathway" id="UPA00219"/>
<comment type="subcellular location">
    <subcellularLocation>
        <location evidence="12">Cytoplasm</location>
    </subcellularLocation>
</comment>
<dbReference type="SUPFAM" id="SSF53244">
    <property type="entry name" value="MurD-like peptide ligases, peptide-binding domain"/>
    <property type="match status" value="1"/>
</dbReference>
<feature type="domain" description="Mur ligase C-terminal" evidence="14">
    <location>
        <begin position="329"/>
        <end position="457"/>
    </location>
</feature>
<evidence type="ECO:0000256" key="10">
    <source>
        <dbReference type="ARBA" id="ARBA00023306"/>
    </source>
</evidence>
<sequence>MRLLTLLSSIGIDEELKVDRDIKGIHYNSKYIEEDFIFIAIKGHQFDGHDFIDDAISNGAVAVIAERQVNNSLSIPCYIVEDSRKCLSLLASKFYQFPSQHHRIIGITGTNGKTTVSFMLYHILKTAGKTCSLIGSVYHIINGKTYDSSHTTPDALTLHKLLSKSKDEFVIIEVSSHGLDQGRVDEIGFDYALFTNLTHDHLNYHHNLQAYFASKLKLFDLLNIKSGEAIVSTYTKFWSEKLVHHLMMKEIPVTTVGAHSHNDVIDYSNEFSNELIWSDSLLPISKLTIPKTGVYQNRNALLAFVTAETCGISRLVIKEALMSFTGVPGRFEMITYSHSRKAVIDYAHSPDAIYACLKTVKKFKPEKVIHVFGFRGDGDSSKRKKMLSFSVELSDLTIICLDDLNGMSLEEMEVEWKRLAQSFNQNKIKMIPDRTLAIKFAMEQAIDDSWVVITGKGHENYKQNFSINSKTDKESVMRIKDDIINYSK</sequence>
<evidence type="ECO:0008006" key="18">
    <source>
        <dbReference type="Google" id="ProtNLM"/>
    </source>
</evidence>
<evidence type="ECO:0000256" key="7">
    <source>
        <dbReference type="ARBA" id="ARBA00022840"/>
    </source>
</evidence>
<feature type="domain" description="Mur ligase N-terminal catalytic" evidence="13">
    <location>
        <begin position="22"/>
        <end position="71"/>
    </location>
</feature>
<evidence type="ECO:0000256" key="4">
    <source>
        <dbReference type="ARBA" id="ARBA00022598"/>
    </source>
</evidence>
<dbReference type="SUPFAM" id="SSF53623">
    <property type="entry name" value="MurD-like peptide ligases, catalytic domain"/>
    <property type="match status" value="1"/>
</dbReference>
<evidence type="ECO:0000259" key="13">
    <source>
        <dbReference type="Pfam" id="PF01225"/>
    </source>
</evidence>
<proteinExistence type="inferred from homology"/>
<dbReference type="PANTHER" id="PTHR23135:SF4">
    <property type="entry name" value="UDP-N-ACETYLMURAMOYL-L-ALANYL-D-GLUTAMATE--2,6-DIAMINOPIMELATE LIGASE MURE HOMOLOG, CHLOROPLASTIC"/>
    <property type="match status" value="1"/>
</dbReference>
<dbReference type="Gene3D" id="3.40.1390.10">
    <property type="entry name" value="MurE/MurF, N-terminal domain"/>
    <property type="match status" value="1"/>
</dbReference>
<dbReference type="InterPro" id="IPR004101">
    <property type="entry name" value="Mur_ligase_C"/>
</dbReference>
<evidence type="ECO:0000256" key="11">
    <source>
        <dbReference type="ARBA" id="ARBA00023316"/>
    </source>
</evidence>
<dbReference type="GO" id="GO:0005524">
    <property type="term" value="F:ATP binding"/>
    <property type="evidence" value="ECO:0007669"/>
    <property type="project" value="UniProtKB-KW"/>
</dbReference>
<dbReference type="PANTHER" id="PTHR23135">
    <property type="entry name" value="MUR LIGASE FAMILY MEMBER"/>
    <property type="match status" value="1"/>
</dbReference>
<dbReference type="InterPro" id="IPR000713">
    <property type="entry name" value="Mur_ligase_N"/>
</dbReference>
<dbReference type="GO" id="GO:0071555">
    <property type="term" value="P:cell wall organization"/>
    <property type="evidence" value="ECO:0007669"/>
    <property type="project" value="UniProtKB-KW"/>
</dbReference>
<protein>
    <recommendedName>
        <fullName evidence="18">UDP-N-acetylmuramyl-tripeptide synthetase</fullName>
    </recommendedName>
</protein>
<dbReference type="SUPFAM" id="SSF63418">
    <property type="entry name" value="MurE/MurF N-terminal domain"/>
    <property type="match status" value="1"/>
</dbReference>
<evidence type="ECO:0000256" key="3">
    <source>
        <dbReference type="ARBA" id="ARBA00022490"/>
    </source>
</evidence>
<keyword evidence="9 12" id="KW-0573">Peptidoglycan synthesis</keyword>
<evidence type="ECO:0000256" key="6">
    <source>
        <dbReference type="ARBA" id="ARBA00022741"/>
    </source>
</evidence>
<dbReference type="InterPro" id="IPR035911">
    <property type="entry name" value="MurE/MurF_N"/>
</dbReference>
<dbReference type="Pfam" id="PF01225">
    <property type="entry name" value="Mur_ligase"/>
    <property type="match status" value="1"/>
</dbReference>